<gene>
    <name evidence="2" type="ORF">Vsou_15250</name>
</gene>
<dbReference type="Proteomes" id="UP001060771">
    <property type="component" value="Chromosome"/>
</dbReference>
<keyword evidence="3" id="KW-1185">Reference proteome</keyword>
<feature type="transmembrane region" description="Helical" evidence="1">
    <location>
        <begin position="85"/>
        <end position="109"/>
    </location>
</feature>
<proteinExistence type="predicted"/>
<feature type="transmembrane region" description="Helical" evidence="1">
    <location>
        <begin position="36"/>
        <end position="54"/>
    </location>
</feature>
<feature type="transmembrane region" description="Helical" evidence="1">
    <location>
        <begin position="6"/>
        <end position="24"/>
    </location>
</feature>
<evidence type="ECO:0000256" key="1">
    <source>
        <dbReference type="SAM" id="Phobius"/>
    </source>
</evidence>
<reference evidence="3" key="1">
    <citation type="submission" date="2022-09" db="EMBL/GenBank/DDBJ databases">
        <title>Complete genome sequence of Vulcanisaeta souniana.</title>
        <authorList>
            <person name="Kato S."/>
            <person name="Itoh T."/>
            <person name="Ohkuma M."/>
        </authorList>
    </citation>
    <scope>NUCLEOTIDE SEQUENCE [LARGE SCALE GENOMIC DNA]</scope>
    <source>
        <strain evidence="3">JCM 11219</strain>
    </source>
</reference>
<keyword evidence="1" id="KW-0812">Transmembrane</keyword>
<dbReference type="RefSeq" id="WP_054843850.1">
    <property type="nucleotide sequence ID" value="NZ_AP026830.1"/>
</dbReference>
<dbReference type="EMBL" id="AP026830">
    <property type="protein sequence ID" value="BDR92432.1"/>
    <property type="molecule type" value="Genomic_DNA"/>
</dbReference>
<feature type="transmembrane region" description="Helical" evidence="1">
    <location>
        <begin position="60"/>
        <end position="78"/>
    </location>
</feature>
<dbReference type="GeneID" id="76207075"/>
<protein>
    <submittedName>
        <fullName evidence="2">Uncharacterized protein</fullName>
    </submittedName>
</protein>
<name>A0ABN6SRI3_9CREN</name>
<sequence>MVIFILTYFVSVLTFLIVYSFLVLKLLTALDYPLSLARKSLLFYLTFISLGFAWPVRNLVVYAVSDALAVVGASLILGRPMAKSLLVWILLALIPSLVAALWIGLYPLIPR</sequence>
<keyword evidence="1" id="KW-0472">Membrane</keyword>
<accession>A0ABN6SRI3</accession>
<evidence type="ECO:0000313" key="3">
    <source>
        <dbReference type="Proteomes" id="UP001060771"/>
    </source>
</evidence>
<organism evidence="2 3">
    <name type="scientific">Vulcanisaeta souniana JCM 11219</name>
    <dbReference type="NCBI Taxonomy" id="1293586"/>
    <lineage>
        <taxon>Archaea</taxon>
        <taxon>Thermoproteota</taxon>
        <taxon>Thermoprotei</taxon>
        <taxon>Thermoproteales</taxon>
        <taxon>Thermoproteaceae</taxon>
        <taxon>Vulcanisaeta</taxon>
    </lineage>
</organism>
<keyword evidence="1" id="KW-1133">Transmembrane helix</keyword>
<evidence type="ECO:0000313" key="2">
    <source>
        <dbReference type="EMBL" id="BDR92432.1"/>
    </source>
</evidence>